<organism evidence="1 2">
    <name type="scientific">Araneus ventricosus</name>
    <name type="common">Orbweaver spider</name>
    <name type="synonym">Epeira ventricosa</name>
    <dbReference type="NCBI Taxonomy" id="182803"/>
    <lineage>
        <taxon>Eukaryota</taxon>
        <taxon>Metazoa</taxon>
        <taxon>Ecdysozoa</taxon>
        <taxon>Arthropoda</taxon>
        <taxon>Chelicerata</taxon>
        <taxon>Arachnida</taxon>
        <taxon>Araneae</taxon>
        <taxon>Araneomorphae</taxon>
        <taxon>Entelegynae</taxon>
        <taxon>Araneoidea</taxon>
        <taxon>Araneidae</taxon>
        <taxon>Araneus</taxon>
    </lineage>
</organism>
<evidence type="ECO:0000313" key="1">
    <source>
        <dbReference type="EMBL" id="GBN47104.1"/>
    </source>
</evidence>
<dbReference type="EMBL" id="BGPR01010617">
    <property type="protein sequence ID" value="GBN47104.1"/>
    <property type="molecule type" value="Genomic_DNA"/>
</dbReference>
<keyword evidence="2" id="KW-1185">Reference proteome</keyword>
<gene>
    <name evidence="1" type="ORF">AVEN_205172_1</name>
</gene>
<dbReference type="AlphaFoldDB" id="A0A4Y2P6Q6"/>
<dbReference type="Proteomes" id="UP000499080">
    <property type="component" value="Unassembled WGS sequence"/>
</dbReference>
<reference evidence="1 2" key="1">
    <citation type="journal article" date="2019" name="Sci. Rep.">
        <title>Orb-weaving spider Araneus ventricosus genome elucidates the spidroin gene catalogue.</title>
        <authorList>
            <person name="Kono N."/>
            <person name="Nakamura H."/>
            <person name="Ohtoshi R."/>
            <person name="Moran D.A.P."/>
            <person name="Shinohara A."/>
            <person name="Yoshida Y."/>
            <person name="Fujiwara M."/>
            <person name="Mori M."/>
            <person name="Tomita M."/>
            <person name="Arakawa K."/>
        </authorList>
    </citation>
    <scope>NUCLEOTIDE SEQUENCE [LARGE SCALE GENOMIC DNA]</scope>
</reference>
<evidence type="ECO:0000313" key="2">
    <source>
        <dbReference type="Proteomes" id="UP000499080"/>
    </source>
</evidence>
<sequence length="121" mass="13551">MLRSKIIDSKPRSPSIYTFCRDKCDAEVIGIITLKAHGVAFSSSHETHDWNTKQQAAKTGIQKKGGNQLAFILQLSLTTRRTKKKRRHVCSTLLPFMLFFAKTCSKASPPRTLVCSLSVQL</sequence>
<proteinExistence type="predicted"/>
<protein>
    <submittedName>
        <fullName evidence="1">Uncharacterized protein</fullName>
    </submittedName>
</protein>
<name>A0A4Y2P6Q6_ARAVE</name>
<accession>A0A4Y2P6Q6</accession>
<comment type="caution">
    <text evidence="1">The sequence shown here is derived from an EMBL/GenBank/DDBJ whole genome shotgun (WGS) entry which is preliminary data.</text>
</comment>